<dbReference type="SUPFAM" id="SSF52172">
    <property type="entry name" value="CheY-like"/>
    <property type="match status" value="1"/>
</dbReference>
<dbReference type="PROSITE" id="PS50110">
    <property type="entry name" value="RESPONSE_REGULATORY"/>
    <property type="match status" value="1"/>
</dbReference>
<accession>A0A1Y6CXP3</accession>
<dbReference type="Pfam" id="PF00072">
    <property type="entry name" value="Response_reg"/>
    <property type="match status" value="1"/>
</dbReference>
<dbReference type="AlphaFoldDB" id="A0A1Y6CXP3"/>
<evidence type="ECO:0000313" key="13">
    <source>
        <dbReference type="Proteomes" id="UP000192923"/>
    </source>
</evidence>
<evidence type="ECO:0000259" key="10">
    <source>
        <dbReference type="PROSITE" id="PS50110"/>
    </source>
</evidence>
<evidence type="ECO:0000256" key="2">
    <source>
        <dbReference type="ARBA" id="ARBA00022490"/>
    </source>
</evidence>
<keyword evidence="6 9" id="KW-0238">DNA-binding</keyword>
<dbReference type="GO" id="GO:0000156">
    <property type="term" value="F:phosphorelay response regulator activity"/>
    <property type="evidence" value="ECO:0007669"/>
    <property type="project" value="TreeGrafter"/>
</dbReference>
<dbReference type="PANTHER" id="PTHR48111:SF35">
    <property type="entry name" value="TRANSCRIPTIONAL REGULATORY PROTEIN QSEB"/>
    <property type="match status" value="1"/>
</dbReference>
<dbReference type="Proteomes" id="UP000192923">
    <property type="component" value="Unassembled WGS sequence"/>
</dbReference>
<dbReference type="GO" id="GO:0032993">
    <property type="term" value="C:protein-DNA complex"/>
    <property type="evidence" value="ECO:0007669"/>
    <property type="project" value="TreeGrafter"/>
</dbReference>
<dbReference type="InterPro" id="IPR036388">
    <property type="entry name" value="WH-like_DNA-bd_sf"/>
</dbReference>
<proteinExistence type="predicted"/>
<feature type="domain" description="Response regulatory" evidence="10">
    <location>
        <begin position="2"/>
        <end position="118"/>
    </location>
</feature>
<dbReference type="RefSeq" id="WP_085212894.1">
    <property type="nucleotide sequence ID" value="NZ_FXAM01000001.1"/>
</dbReference>
<dbReference type="InterPro" id="IPR011006">
    <property type="entry name" value="CheY-like_superfamily"/>
</dbReference>
<feature type="DNA-binding region" description="OmpR/PhoB-type" evidence="9">
    <location>
        <begin position="126"/>
        <end position="220"/>
    </location>
</feature>
<dbReference type="Gene3D" id="1.10.10.10">
    <property type="entry name" value="Winged helix-like DNA-binding domain superfamily/Winged helix DNA-binding domain"/>
    <property type="match status" value="1"/>
</dbReference>
<dbReference type="PROSITE" id="PS51755">
    <property type="entry name" value="OMPR_PHOB"/>
    <property type="match status" value="1"/>
</dbReference>
<evidence type="ECO:0000256" key="8">
    <source>
        <dbReference type="PROSITE-ProRule" id="PRU00169"/>
    </source>
</evidence>
<dbReference type="InterPro" id="IPR039420">
    <property type="entry name" value="WalR-like"/>
</dbReference>
<evidence type="ECO:0000256" key="9">
    <source>
        <dbReference type="PROSITE-ProRule" id="PRU01091"/>
    </source>
</evidence>
<evidence type="ECO:0000256" key="7">
    <source>
        <dbReference type="ARBA" id="ARBA00023163"/>
    </source>
</evidence>
<gene>
    <name evidence="12" type="ORF">SAMN02949497_2361</name>
</gene>
<dbReference type="Gene3D" id="6.10.250.690">
    <property type="match status" value="1"/>
</dbReference>
<evidence type="ECO:0000256" key="6">
    <source>
        <dbReference type="ARBA" id="ARBA00023125"/>
    </source>
</evidence>
<evidence type="ECO:0000256" key="3">
    <source>
        <dbReference type="ARBA" id="ARBA00022553"/>
    </source>
</evidence>
<evidence type="ECO:0000256" key="5">
    <source>
        <dbReference type="ARBA" id="ARBA00023015"/>
    </source>
</evidence>
<dbReference type="InterPro" id="IPR001867">
    <property type="entry name" value="OmpR/PhoB-type_DNA-bd"/>
</dbReference>
<dbReference type="GO" id="GO:0000976">
    <property type="term" value="F:transcription cis-regulatory region binding"/>
    <property type="evidence" value="ECO:0007669"/>
    <property type="project" value="TreeGrafter"/>
</dbReference>
<dbReference type="SMART" id="SM00448">
    <property type="entry name" value="REC"/>
    <property type="match status" value="1"/>
</dbReference>
<dbReference type="CDD" id="cd17624">
    <property type="entry name" value="REC_OmpR_PmrA-like"/>
    <property type="match status" value="1"/>
</dbReference>
<dbReference type="GO" id="GO:0006355">
    <property type="term" value="P:regulation of DNA-templated transcription"/>
    <property type="evidence" value="ECO:0007669"/>
    <property type="project" value="InterPro"/>
</dbReference>
<keyword evidence="13" id="KW-1185">Reference proteome</keyword>
<keyword evidence="4" id="KW-0902">Two-component regulatory system</keyword>
<dbReference type="Pfam" id="PF00486">
    <property type="entry name" value="Trans_reg_C"/>
    <property type="match status" value="1"/>
</dbReference>
<evidence type="ECO:0000259" key="11">
    <source>
        <dbReference type="PROSITE" id="PS51755"/>
    </source>
</evidence>
<name>A0A1Y6CXP3_9GAMM</name>
<dbReference type="GO" id="GO:0005829">
    <property type="term" value="C:cytosol"/>
    <property type="evidence" value="ECO:0007669"/>
    <property type="project" value="TreeGrafter"/>
</dbReference>
<keyword evidence="7" id="KW-0804">Transcription</keyword>
<reference evidence="12 13" key="1">
    <citation type="submission" date="2016-12" db="EMBL/GenBank/DDBJ databases">
        <authorList>
            <person name="Song W.-J."/>
            <person name="Kurnit D.M."/>
        </authorList>
    </citation>
    <scope>NUCLEOTIDE SEQUENCE [LARGE SCALE GENOMIC DNA]</scope>
    <source>
        <strain evidence="12 13">175</strain>
    </source>
</reference>
<evidence type="ECO:0000313" key="12">
    <source>
        <dbReference type="EMBL" id="SMF95020.1"/>
    </source>
</evidence>
<protein>
    <submittedName>
        <fullName evidence="12">Two-component system, OmpR family, response regulator</fullName>
    </submittedName>
</protein>
<dbReference type="PANTHER" id="PTHR48111">
    <property type="entry name" value="REGULATOR OF RPOS"/>
    <property type="match status" value="1"/>
</dbReference>
<sequence length="221" mass="24305">MRLLLVEDDPMIGQAICEGLDQDGFVVDWVRDGEHARLALANPGACYAAVLLDLGLPRLSGLDLLAEWRRNGNAVPVLILTARDAVADRVKGLNSGADDYLVKPFDLEELAARIHALARRSAGRAAALIEYGGLRMNPATHEVWWRERPVELSAREFALLHALLEKPGAVLSRAQLEERLYGWDREVASNAVDVHLHNLRKKLGGEVIANVRGVGFRVVKA</sequence>
<keyword evidence="2" id="KW-0963">Cytoplasm</keyword>
<organism evidence="12 13">
    <name type="scientific">Methylomagnum ishizawai</name>
    <dbReference type="NCBI Taxonomy" id="1760988"/>
    <lineage>
        <taxon>Bacteria</taxon>
        <taxon>Pseudomonadati</taxon>
        <taxon>Pseudomonadota</taxon>
        <taxon>Gammaproteobacteria</taxon>
        <taxon>Methylococcales</taxon>
        <taxon>Methylococcaceae</taxon>
        <taxon>Methylomagnum</taxon>
    </lineage>
</organism>
<dbReference type="SMART" id="SM00862">
    <property type="entry name" value="Trans_reg_C"/>
    <property type="match status" value="1"/>
</dbReference>
<evidence type="ECO:0000256" key="1">
    <source>
        <dbReference type="ARBA" id="ARBA00004496"/>
    </source>
</evidence>
<feature type="domain" description="OmpR/PhoB-type" evidence="11">
    <location>
        <begin position="126"/>
        <end position="220"/>
    </location>
</feature>
<dbReference type="CDD" id="cd00383">
    <property type="entry name" value="trans_reg_C"/>
    <property type="match status" value="1"/>
</dbReference>
<evidence type="ECO:0000256" key="4">
    <source>
        <dbReference type="ARBA" id="ARBA00023012"/>
    </source>
</evidence>
<keyword evidence="5" id="KW-0805">Transcription regulation</keyword>
<dbReference type="OrthoDB" id="9802426at2"/>
<dbReference type="FunFam" id="3.40.50.2300:FF:000002">
    <property type="entry name" value="DNA-binding response regulator PhoP"/>
    <property type="match status" value="1"/>
</dbReference>
<comment type="subcellular location">
    <subcellularLocation>
        <location evidence="1">Cytoplasm</location>
    </subcellularLocation>
</comment>
<keyword evidence="3 8" id="KW-0597">Phosphoprotein</keyword>
<feature type="modified residue" description="4-aspartylphosphate" evidence="8">
    <location>
        <position position="53"/>
    </location>
</feature>
<dbReference type="STRING" id="1760988.SAMN02949497_2361"/>
<dbReference type="EMBL" id="FXAM01000001">
    <property type="protein sequence ID" value="SMF95020.1"/>
    <property type="molecule type" value="Genomic_DNA"/>
</dbReference>
<dbReference type="Gene3D" id="3.40.50.2300">
    <property type="match status" value="1"/>
</dbReference>
<dbReference type="InterPro" id="IPR001789">
    <property type="entry name" value="Sig_transdc_resp-reg_receiver"/>
</dbReference>